<dbReference type="Proteomes" id="UP001141327">
    <property type="component" value="Unassembled WGS sequence"/>
</dbReference>
<dbReference type="InterPro" id="IPR014876">
    <property type="entry name" value="DEK_C"/>
</dbReference>
<dbReference type="PANTHER" id="PTHR10131">
    <property type="entry name" value="TNF RECEPTOR ASSOCIATED FACTOR"/>
    <property type="match status" value="1"/>
</dbReference>
<accession>A0ABQ8US53</accession>
<comment type="caution">
    <text evidence="3">The sequence shown here is derived from an EMBL/GenBank/DDBJ whole genome shotgun (WGS) entry which is preliminary data.</text>
</comment>
<gene>
    <name evidence="3" type="ORF">PAPYR_1655</name>
</gene>
<keyword evidence="1" id="KW-0479">Metal-binding</keyword>
<organism evidence="3 4">
    <name type="scientific">Paratrimastix pyriformis</name>
    <dbReference type="NCBI Taxonomy" id="342808"/>
    <lineage>
        <taxon>Eukaryota</taxon>
        <taxon>Metamonada</taxon>
        <taxon>Preaxostyla</taxon>
        <taxon>Paratrimastigidae</taxon>
        <taxon>Paratrimastix</taxon>
    </lineage>
</organism>
<dbReference type="PANTHER" id="PTHR10131:SF94">
    <property type="entry name" value="TNF RECEPTOR-ASSOCIATED FACTOR 4"/>
    <property type="match status" value="1"/>
</dbReference>
<dbReference type="SUPFAM" id="SSF57850">
    <property type="entry name" value="RING/U-box"/>
    <property type="match status" value="1"/>
</dbReference>
<dbReference type="SUPFAM" id="SSF49599">
    <property type="entry name" value="TRAF domain-like"/>
    <property type="match status" value="1"/>
</dbReference>
<name>A0ABQ8US53_9EUKA</name>
<evidence type="ECO:0000256" key="1">
    <source>
        <dbReference type="PROSITE-ProRule" id="PRU00175"/>
    </source>
</evidence>
<sequence>MEQEGFPTELFAQTIPDVMVCPICQCVMRQAVTLMCQGSHKACEACCERWIKTQGASVTCPCCRQELIKPHFNRDPYFNSLIQQLAVHCPQPPCEWQGKLEDLARHQTHECSYREAQGTTPVCPAGRTRSPARTATSRSHRAQCPEALQTCPVPGCDAKVARCRLENHLATAPDPPHLARLQAATKAALDACRADLARSAAAQQHLQGVVDVLKKQLQQVAVLLANPPCCRDPATGSISLRAIRQKLEEHFGMDLSAIRDTIKEIVQRLVPQLFWALREALAELEMTHRTEVPPCPPSSQSPFFFAASDLKGLGQLEIVSRMGGSQCCFKARIIPSKTAGGVAAALPVVLKIAAGDYGLAAHQAAFAAGFAPALIACYRLPSLDPIPIPLRPHPAPTSTVSPPLLAAINSATAAAAAAAAAATRPSHVLVIMEELTDCQPWYALDPDLRLALAGPLKDAVARFHAEGWVHGDLRDINVGATMAPAPRLVIVDYDWSGPVGVATYPPFLNHEIGWPEGAVSGGLITRQHDDDWVEHLTFVARV</sequence>
<dbReference type="PROSITE" id="PS50089">
    <property type="entry name" value="ZF_RING_2"/>
    <property type="match status" value="1"/>
</dbReference>
<dbReference type="InterPro" id="IPR001841">
    <property type="entry name" value="Znf_RING"/>
</dbReference>
<dbReference type="Pfam" id="PF08766">
    <property type="entry name" value="DEK_C"/>
    <property type="match status" value="1"/>
</dbReference>
<evidence type="ECO:0000313" key="3">
    <source>
        <dbReference type="EMBL" id="KAJ4461954.1"/>
    </source>
</evidence>
<evidence type="ECO:0000259" key="2">
    <source>
        <dbReference type="PROSITE" id="PS50089"/>
    </source>
</evidence>
<dbReference type="EMBL" id="JAPMOS010000005">
    <property type="protein sequence ID" value="KAJ4461954.1"/>
    <property type="molecule type" value="Genomic_DNA"/>
</dbReference>
<dbReference type="InterPro" id="IPR013083">
    <property type="entry name" value="Znf_RING/FYVE/PHD"/>
</dbReference>
<proteinExistence type="predicted"/>
<keyword evidence="1" id="KW-0862">Zinc</keyword>
<dbReference type="Gene3D" id="3.30.40.10">
    <property type="entry name" value="Zinc/RING finger domain, C3HC4 (zinc finger)"/>
    <property type="match status" value="1"/>
</dbReference>
<reference evidence="3" key="1">
    <citation type="journal article" date="2022" name="bioRxiv">
        <title>Genomics of Preaxostyla Flagellates Illuminates Evolutionary Transitions and the Path Towards Mitochondrial Loss.</title>
        <authorList>
            <person name="Novak L.V.F."/>
            <person name="Treitli S.C."/>
            <person name="Pyrih J."/>
            <person name="Halakuc P."/>
            <person name="Pipaliya S.V."/>
            <person name="Vacek V."/>
            <person name="Brzon O."/>
            <person name="Soukal P."/>
            <person name="Eme L."/>
            <person name="Dacks J.B."/>
            <person name="Karnkowska A."/>
            <person name="Elias M."/>
            <person name="Hampl V."/>
        </authorList>
    </citation>
    <scope>NUCLEOTIDE SEQUENCE</scope>
    <source>
        <strain evidence="3">RCP-MX</strain>
    </source>
</reference>
<feature type="domain" description="RING-type" evidence="2">
    <location>
        <begin position="21"/>
        <end position="64"/>
    </location>
</feature>
<keyword evidence="4" id="KW-1185">Reference proteome</keyword>
<keyword evidence="1" id="KW-0863">Zinc-finger</keyword>
<protein>
    <recommendedName>
        <fullName evidence="2">RING-type domain-containing protein</fullName>
    </recommendedName>
</protein>
<evidence type="ECO:0000313" key="4">
    <source>
        <dbReference type="Proteomes" id="UP001141327"/>
    </source>
</evidence>